<evidence type="ECO:0000313" key="1">
    <source>
        <dbReference type="EMBL" id="DAD50223.1"/>
    </source>
</evidence>
<accession>A0A8S5KYL1</accession>
<dbReference type="EMBL" id="BK013465">
    <property type="protein sequence ID" value="DAD50223.1"/>
    <property type="molecule type" value="Genomic_RNA"/>
</dbReference>
<dbReference type="KEGG" id="vg:80400374"/>
<keyword evidence="2" id="KW-1185">Reference proteome</keyword>
<proteinExistence type="predicted"/>
<dbReference type="GeneID" id="80400374"/>
<feature type="non-terminal residue" evidence="1">
    <location>
        <position position="1"/>
    </location>
</feature>
<dbReference type="RefSeq" id="YP_010770829.1">
    <property type="nucleotide sequence ID" value="NC_074403.1"/>
</dbReference>
<name>A0A8S5KYL1_9VIRU</name>
<sequence>QRRPSNACNSHEMEKCAMAVKTRYIAGQKGDNNTTIGGGVETIETFGHDLRGLGSSDDVGGPMILTRNITMPYFIPYNYGGQIYTFRFINLDTSGYNPPSESTIRSQGTTAIARTTPTTPQFSASTALGELRNDGLPSAVGVQTWRNRAKHARDAGGEYLNYQFGWVPLVNDVRNFARTVINHHQLLKDFRAGSGKVTRVGYHFPTDESWTMGSSPTVLVAQSGNSGWSSTVPASWTKQTLQKTWFKGAFTYHIPVGQSAAAKAARFASYANHLYGVRLTPEVLWNLSPWTWALDWFANTGDIIHNISTIGRDGLVLKYGYIMSHTRTCYSIGTPGRYISAYPNIFLSGATQVLQETKKRFPADPYSGFSVNLGPLSATQTAILAALGISRRH</sequence>
<organism evidence="1 2">
    <name type="scientific">ssRNA phage Esthiorhiza.1_14</name>
    <dbReference type="NCBI Taxonomy" id="2786016"/>
    <lineage>
        <taxon>Viruses</taxon>
        <taxon>Riboviria</taxon>
        <taxon>Orthornavirae</taxon>
        <taxon>Lenarviricota</taxon>
        <taxon>Leviviricetes</taxon>
        <taxon>Timlovirales</taxon>
        <taxon>Steitzviridae</taxon>
        <taxon>Hodnevirus</taxon>
        <taxon>Hodnevirus monoterrivivens</taxon>
        <taxon>Kehruavirus terrivivens</taxon>
    </lineage>
</organism>
<reference evidence="1" key="1">
    <citation type="submission" date="2020-09" db="EMBL/GenBank/DDBJ databases">
        <title>Leviviricetes taxonomy.</title>
        <authorList>
            <person name="Stockdale S.R."/>
            <person name="Callanan J."/>
            <person name="Adriaenssens E.M."/>
            <person name="Kuhn J.H."/>
            <person name="Rumnieks J."/>
            <person name="Shkoporov A."/>
            <person name="Draper L.A."/>
            <person name="Ross P."/>
            <person name="Hill C."/>
        </authorList>
    </citation>
    <scope>NUCLEOTIDE SEQUENCE</scope>
</reference>
<protein>
    <submittedName>
        <fullName evidence="1">Maturation protein</fullName>
    </submittedName>
</protein>
<gene>
    <name evidence="1" type="primary">Esthiorhiza.1_14_1</name>
</gene>
<dbReference type="Proteomes" id="UP000676897">
    <property type="component" value="Segment"/>
</dbReference>
<evidence type="ECO:0000313" key="2">
    <source>
        <dbReference type="Proteomes" id="UP000676897"/>
    </source>
</evidence>